<dbReference type="EMBL" id="GHWJ01010620">
    <property type="protein sequence ID" value="NOV43357.1"/>
    <property type="molecule type" value="Transcribed_RNA"/>
</dbReference>
<protein>
    <submittedName>
        <fullName evidence="2">Putative secreted protein</fullName>
    </submittedName>
</protein>
<name>A0A6M2DEJ8_RHIMP</name>
<evidence type="ECO:0000256" key="1">
    <source>
        <dbReference type="SAM" id="SignalP"/>
    </source>
</evidence>
<accession>A0A6M2DEJ8</accession>
<sequence length="77" mass="8250">MKAQAWKFIALLSSAAVVSLLVQKVKSISCDEVDSATCQGIVDPNASLCECCPACMKLRENESSQHLPSGGRRNPRA</sequence>
<feature type="chain" id="PRO_5027112751" evidence="1">
    <location>
        <begin position="28"/>
        <end position="77"/>
    </location>
</feature>
<feature type="signal peptide" evidence="1">
    <location>
        <begin position="1"/>
        <end position="27"/>
    </location>
</feature>
<evidence type="ECO:0000313" key="2">
    <source>
        <dbReference type="EMBL" id="NOV43357.1"/>
    </source>
</evidence>
<dbReference type="AlphaFoldDB" id="A0A6M2DEJ8"/>
<organism evidence="2">
    <name type="scientific">Rhipicephalus microplus</name>
    <name type="common">Cattle tick</name>
    <name type="synonym">Boophilus microplus</name>
    <dbReference type="NCBI Taxonomy" id="6941"/>
    <lineage>
        <taxon>Eukaryota</taxon>
        <taxon>Metazoa</taxon>
        <taxon>Ecdysozoa</taxon>
        <taxon>Arthropoda</taxon>
        <taxon>Chelicerata</taxon>
        <taxon>Arachnida</taxon>
        <taxon>Acari</taxon>
        <taxon>Parasitiformes</taxon>
        <taxon>Ixodida</taxon>
        <taxon>Ixodoidea</taxon>
        <taxon>Ixodidae</taxon>
        <taxon>Rhipicephalinae</taxon>
        <taxon>Rhipicephalus</taxon>
        <taxon>Boophilus</taxon>
    </lineage>
</organism>
<reference evidence="2" key="1">
    <citation type="submission" date="2019-09" db="EMBL/GenBank/DDBJ databases">
        <title>Organ-specific transcriptomic study of the physiology of the cattle tick, Rhipicephalus microplus.</title>
        <authorList>
            <person name="Tirloni L."/>
            <person name="Braz G."/>
            <person name="Gandara A.C.P."/>
            <person name="Sabadin G.A."/>
            <person name="da Silva R.M."/>
            <person name="Guizzo M.G."/>
            <person name="Machado J.A."/>
            <person name="Costa E.P."/>
            <person name="Gomes H.F."/>
            <person name="Moraes J."/>
            <person name="Mota M.B.S."/>
            <person name="Mesquita R.D."/>
            <person name="Alvarenga P.H."/>
            <person name="Alves F."/>
            <person name="Seixas A."/>
            <person name="da Fonseca R.N."/>
            <person name="Fogaca A."/>
            <person name="Logullo C."/>
            <person name="Tanaka A."/>
            <person name="Daffre S."/>
            <person name="Termignoni C."/>
            <person name="Vaz I.S.Jr."/>
            <person name="Oliveira P.L."/>
            <person name="Ribeiro J.M."/>
        </authorList>
    </citation>
    <scope>NUCLEOTIDE SEQUENCE</scope>
    <source>
        <strain evidence="2">Porto Alegre</strain>
    </source>
</reference>
<keyword evidence="1" id="KW-0732">Signal</keyword>
<proteinExistence type="predicted"/>